<sequence length="84" mass="9340">TSSVPGPMLCCASKTSRRSSEHLVLIGLCLRMVFILVCHIMSFFPLPFLSPFFPFSEFTSLAGMHIWSLSSSKSSSLFFAVHHN</sequence>
<reference evidence="2" key="1">
    <citation type="submission" date="2025-08" db="UniProtKB">
        <authorList>
            <consortium name="Ensembl"/>
        </authorList>
    </citation>
    <scope>IDENTIFICATION</scope>
</reference>
<name>A0A8B9G7R8_9PSIT</name>
<keyword evidence="1" id="KW-0812">Transmembrane</keyword>
<protein>
    <submittedName>
        <fullName evidence="2">Uncharacterized protein</fullName>
    </submittedName>
</protein>
<accession>A0A8B9G7R8</accession>
<keyword evidence="1" id="KW-1133">Transmembrane helix</keyword>
<keyword evidence="1" id="KW-0472">Membrane</keyword>
<organism evidence="2 3">
    <name type="scientific">Amazona collaria</name>
    <name type="common">yellow-billed parrot</name>
    <dbReference type="NCBI Taxonomy" id="241587"/>
    <lineage>
        <taxon>Eukaryota</taxon>
        <taxon>Metazoa</taxon>
        <taxon>Chordata</taxon>
        <taxon>Craniata</taxon>
        <taxon>Vertebrata</taxon>
        <taxon>Euteleostomi</taxon>
        <taxon>Archelosauria</taxon>
        <taxon>Archosauria</taxon>
        <taxon>Dinosauria</taxon>
        <taxon>Saurischia</taxon>
        <taxon>Theropoda</taxon>
        <taxon>Coelurosauria</taxon>
        <taxon>Aves</taxon>
        <taxon>Neognathae</taxon>
        <taxon>Neoaves</taxon>
        <taxon>Telluraves</taxon>
        <taxon>Australaves</taxon>
        <taxon>Psittaciformes</taxon>
        <taxon>Psittacidae</taxon>
        <taxon>Amazona</taxon>
    </lineage>
</organism>
<evidence type="ECO:0000256" key="1">
    <source>
        <dbReference type="SAM" id="Phobius"/>
    </source>
</evidence>
<evidence type="ECO:0000313" key="3">
    <source>
        <dbReference type="Proteomes" id="UP000694522"/>
    </source>
</evidence>
<evidence type="ECO:0000313" key="2">
    <source>
        <dbReference type="Ensembl" id="ENSACOP00000019017.1"/>
    </source>
</evidence>
<dbReference type="Proteomes" id="UP000694522">
    <property type="component" value="Unplaced"/>
</dbReference>
<dbReference type="Ensembl" id="ENSACOT00000019693.1">
    <property type="protein sequence ID" value="ENSACOP00000019017.1"/>
    <property type="gene ID" value="ENSACOG00000013093.1"/>
</dbReference>
<dbReference type="AlphaFoldDB" id="A0A8B9G7R8"/>
<keyword evidence="3" id="KW-1185">Reference proteome</keyword>
<feature type="transmembrane region" description="Helical" evidence="1">
    <location>
        <begin position="23"/>
        <end position="46"/>
    </location>
</feature>
<reference evidence="2" key="2">
    <citation type="submission" date="2025-09" db="UniProtKB">
        <authorList>
            <consortium name="Ensembl"/>
        </authorList>
    </citation>
    <scope>IDENTIFICATION</scope>
</reference>
<proteinExistence type="predicted"/>